<evidence type="ECO:0000313" key="1">
    <source>
        <dbReference type="EMBL" id="PSJ42061.1"/>
    </source>
</evidence>
<organism evidence="1 2">
    <name type="scientific">Allosphingosinicella deserti</name>
    <dbReference type="NCBI Taxonomy" id="2116704"/>
    <lineage>
        <taxon>Bacteria</taxon>
        <taxon>Pseudomonadati</taxon>
        <taxon>Pseudomonadota</taxon>
        <taxon>Alphaproteobacteria</taxon>
        <taxon>Sphingomonadales</taxon>
        <taxon>Sphingomonadaceae</taxon>
        <taxon>Allosphingosinicella</taxon>
    </lineage>
</organism>
<protein>
    <submittedName>
        <fullName evidence="1">Uncharacterized protein</fullName>
    </submittedName>
</protein>
<comment type="caution">
    <text evidence="1">The sequence shown here is derived from an EMBL/GenBank/DDBJ whole genome shotgun (WGS) entry which is preliminary data.</text>
</comment>
<gene>
    <name evidence="1" type="ORF">C7I55_07390</name>
</gene>
<sequence>MIGVPGTQAFPAGVVDPDRIKSFVRIDRDHAEFWIDRLMCDAQDAGRVGKGWLSIALEF</sequence>
<accession>A0A2P7QVR7</accession>
<dbReference type="Proteomes" id="UP000241167">
    <property type="component" value="Unassembled WGS sequence"/>
</dbReference>
<reference evidence="1 2" key="1">
    <citation type="submission" date="2018-03" db="EMBL/GenBank/DDBJ databases">
        <title>The draft genome of Sphingosinicella sp. GL-C-18.</title>
        <authorList>
            <person name="Liu L."/>
            <person name="Li L."/>
            <person name="Liang L."/>
            <person name="Zhang X."/>
            <person name="Wang T."/>
        </authorList>
    </citation>
    <scope>NUCLEOTIDE SEQUENCE [LARGE SCALE GENOMIC DNA]</scope>
    <source>
        <strain evidence="1 2">GL-C-18</strain>
    </source>
</reference>
<dbReference type="EMBL" id="PXYI01000002">
    <property type="protein sequence ID" value="PSJ42061.1"/>
    <property type="molecule type" value="Genomic_DNA"/>
</dbReference>
<dbReference type="AlphaFoldDB" id="A0A2P7QVR7"/>
<keyword evidence="2" id="KW-1185">Reference proteome</keyword>
<evidence type="ECO:0000313" key="2">
    <source>
        <dbReference type="Proteomes" id="UP000241167"/>
    </source>
</evidence>
<proteinExistence type="predicted"/>
<name>A0A2P7QVR7_9SPHN</name>